<reference evidence="1 2" key="1">
    <citation type="submission" date="2018-10" db="EMBL/GenBank/DDBJ databases">
        <authorList>
            <person name="Peiro R."/>
            <person name="Begona"/>
            <person name="Cbmso G."/>
            <person name="Lopez M."/>
            <person name="Gonzalez S."/>
            <person name="Sacristan E."/>
            <person name="Castillo E."/>
        </authorList>
    </citation>
    <scope>NUCLEOTIDE SEQUENCE [LARGE SCALE GENOMIC DNA]</scope>
    <source>
        <strain evidence="1">TTHNAR1</strain>
    </source>
</reference>
<protein>
    <recommendedName>
        <fullName evidence="3">Outer membrane protein beta-barrel domain-containing protein</fullName>
    </recommendedName>
</protein>
<organism evidence="1 2">
    <name type="scientific">Thermus thermophilus</name>
    <dbReference type="NCBI Taxonomy" id="274"/>
    <lineage>
        <taxon>Bacteria</taxon>
        <taxon>Thermotogati</taxon>
        <taxon>Deinococcota</taxon>
        <taxon>Deinococci</taxon>
        <taxon>Thermales</taxon>
        <taxon>Thermaceae</taxon>
        <taxon>Thermus</taxon>
    </lineage>
</organism>
<evidence type="ECO:0008006" key="3">
    <source>
        <dbReference type="Google" id="ProtNLM"/>
    </source>
</evidence>
<sequence>MRKAFGLVALLGALLFSTALGQRAVGFRLVLPPGGAGIGLAIEAPLERNLAFRAFGDLFPSGPSFLLGGEVLFKPDLGQLDRDLRGIRPYFGGGLGARIAGASSVGVHLSLGAEVLFDPRTGVFLDGEYYYPFSGGGSSRVVLGVNLR</sequence>
<dbReference type="AlphaFoldDB" id="A0A3P4APX8"/>
<accession>A0A3P4APX8</accession>
<proteinExistence type="predicted"/>
<name>A0A3P4APX8_THETH</name>
<dbReference type="RefSeq" id="WP_124104637.1">
    <property type="nucleotide sequence ID" value="NZ_LR027517.1"/>
</dbReference>
<evidence type="ECO:0000313" key="1">
    <source>
        <dbReference type="EMBL" id="VCU53172.1"/>
    </source>
</evidence>
<evidence type="ECO:0000313" key="2">
    <source>
        <dbReference type="Proteomes" id="UP000279841"/>
    </source>
</evidence>
<dbReference type="EMBL" id="LR027517">
    <property type="protein sequence ID" value="VCU53172.1"/>
    <property type="molecule type" value="Genomic_DNA"/>
</dbReference>
<dbReference type="Proteomes" id="UP000279841">
    <property type="component" value="Chromosome"/>
</dbReference>
<gene>
    <name evidence="1" type="ORF">TTHN1_00934</name>
</gene>